<dbReference type="Proteomes" id="UP000077521">
    <property type="component" value="Unassembled WGS sequence"/>
</dbReference>
<sequence length="215" mass="22653">MVTTRSRTNPTASSTAETKKTTSSSAPPSKKAAASKTAPKKKAEEEEGGGGDSKSKKTLEVGDALPEETPKLVVHTDEDTEGKGTTLGELVKESERGVVMFFYPAASTPGCTNQANFFQENLEKFTKKGYTVCGCSKDKPAAQTKWHTKHSLGYNLYTDSNADTAELVGLLKAGRKMQRGIVIVEKVDGGGKVVAGGAYGPEASVNAALKYVEAA</sequence>
<reference evidence="12" key="2">
    <citation type="journal article" date="2019" name="IMA Fungus">
        <title>Genome sequencing and comparison of five Tilletia species to identify candidate genes for the detection of regulated species infecting wheat.</title>
        <authorList>
            <person name="Nguyen H.D.T."/>
            <person name="Sultana T."/>
            <person name="Kesanakurti P."/>
            <person name="Hambleton S."/>
        </authorList>
    </citation>
    <scope>NUCLEOTIDE SEQUENCE</scope>
    <source>
        <strain evidence="12">DAOMC 236416</strain>
    </source>
</reference>
<dbReference type="PANTHER" id="PTHR42801:SF23">
    <property type="entry name" value="PEROXIREDOXIN DOT5"/>
    <property type="match status" value="1"/>
</dbReference>
<dbReference type="InterPro" id="IPR000866">
    <property type="entry name" value="AhpC/TSA"/>
</dbReference>
<keyword evidence="5" id="KW-1015">Disulfide bond</keyword>
<keyword evidence="4" id="KW-0560">Oxidoreductase</keyword>
<evidence type="ECO:0000256" key="2">
    <source>
        <dbReference type="ARBA" id="ARBA00022559"/>
    </source>
</evidence>
<dbReference type="EMBL" id="LWDF02000581">
    <property type="protein sequence ID" value="KAE8244759.1"/>
    <property type="molecule type" value="Genomic_DNA"/>
</dbReference>
<keyword evidence="2" id="KW-0575">Peroxidase</keyword>
<comment type="similarity">
    <text evidence="8">Belongs to the peroxiredoxin family. BCP/PrxQ subfamily.</text>
</comment>
<evidence type="ECO:0000313" key="12">
    <source>
        <dbReference type="EMBL" id="KAE8244759.1"/>
    </source>
</evidence>
<evidence type="ECO:0000256" key="7">
    <source>
        <dbReference type="ARBA" id="ARBA00032824"/>
    </source>
</evidence>
<dbReference type="InterPro" id="IPR013766">
    <property type="entry name" value="Thioredoxin_domain"/>
</dbReference>
<keyword evidence="6" id="KW-0676">Redox-active center</keyword>
<name>A0A177TSP4_9BASI</name>
<feature type="region of interest" description="Disordered" evidence="10">
    <location>
        <begin position="1"/>
        <end position="84"/>
    </location>
</feature>
<dbReference type="CDD" id="cd03017">
    <property type="entry name" value="PRX_BCP"/>
    <property type="match status" value="1"/>
</dbReference>
<proteinExistence type="inferred from homology"/>
<protein>
    <recommendedName>
        <fullName evidence="1">thioredoxin-dependent peroxiredoxin</fullName>
        <ecNumber evidence="1">1.11.1.24</ecNumber>
    </recommendedName>
    <alternativeName>
        <fullName evidence="7">Thioredoxin peroxidase</fullName>
    </alternativeName>
</protein>
<gene>
    <name evidence="12" type="ORF">A4X13_0g6293</name>
</gene>
<accession>A0A177TSP4</accession>
<evidence type="ECO:0000256" key="4">
    <source>
        <dbReference type="ARBA" id="ARBA00023002"/>
    </source>
</evidence>
<dbReference type="GO" id="GO:0008379">
    <property type="term" value="F:thioredoxin peroxidase activity"/>
    <property type="evidence" value="ECO:0007669"/>
    <property type="project" value="TreeGrafter"/>
</dbReference>
<evidence type="ECO:0000256" key="6">
    <source>
        <dbReference type="ARBA" id="ARBA00023284"/>
    </source>
</evidence>
<dbReference type="InterPro" id="IPR036249">
    <property type="entry name" value="Thioredoxin-like_sf"/>
</dbReference>
<evidence type="ECO:0000256" key="1">
    <source>
        <dbReference type="ARBA" id="ARBA00013017"/>
    </source>
</evidence>
<evidence type="ECO:0000256" key="9">
    <source>
        <dbReference type="ARBA" id="ARBA00049091"/>
    </source>
</evidence>
<organism evidence="12 13">
    <name type="scientific">Tilletia indica</name>
    <dbReference type="NCBI Taxonomy" id="43049"/>
    <lineage>
        <taxon>Eukaryota</taxon>
        <taxon>Fungi</taxon>
        <taxon>Dikarya</taxon>
        <taxon>Basidiomycota</taxon>
        <taxon>Ustilaginomycotina</taxon>
        <taxon>Exobasidiomycetes</taxon>
        <taxon>Tilletiales</taxon>
        <taxon>Tilletiaceae</taxon>
        <taxon>Tilletia</taxon>
    </lineage>
</organism>
<evidence type="ECO:0000259" key="11">
    <source>
        <dbReference type="PROSITE" id="PS51352"/>
    </source>
</evidence>
<dbReference type="PANTHER" id="PTHR42801">
    <property type="entry name" value="THIOREDOXIN-DEPENDENT PEROXIDE REDUCTASE"/>
    <property type="match status" value="1"/>
</dbReference>
<reference evidence="12" key="1">
    <citation type="submission" date="2016-04" db="EMBL/GenBank/DDBJ databases">
        <authorList>
            <person name="Nguyen H.D."/>
            <person name="Samba Siva P."/>
            <person name="Cullis J."/>
            <person name="Levesque C.A."/>
            <person name="Hambleton S."/>
        </authorList>
    </citation>
    <scope>NUCLEOTIDE SEQUENCE</scope>
    <source>
        <strain evidence="12">DAOMC 236416</strain>
    </source>
</reference>
<comment type="catalytic activity">
    <reaction evidence="9">
        <text>a hydroperoxide + [thioredoxin]-dithiol = an alcohol + [thioredoxin]-disulfide + H2O</text>
        <dbReference type="Rhea" id="RHEA:62620"/>
        <dbReference type="Rhea" id="RHEA-COMP:10698"/>
        <dbReference type="Rhea" id="RHEA-COMP:10700"/>
        <dbReference type="ChEBI" id="CHEBI:15377"/>
        <dbReference type="ChEBI" id="CHEBI:29950"/>
        <dbReference type="ChEBI" id="CHEBI:30879"/>
        <dbReference type="ChEBI" id="CHEBI:35924"/>
        <dbReference type="ChEBI" id="CHEBI:50058"/>
        <dbReference type="EC" id="1.11.1.24"/>
    </reaction>
</comment>
<dbReference type="GO" id="GO:0034599">
    <property type="term" value="P:cellular response to oxidative stress"/>
    <property type="evidence" value="ECO:0007669"/>
    <property type="project" value="TreeGrafter"/>
</dbReference>
<dbReference type="EC" id="1.11.1.24" evidence="1"/>
<feature type="domain" description="Thioredoxin" evidence="11">
    <location>
        <begin position="59"/>
        <end position="215"/>
    </location>
</feature>
<dbReference type="SUPFAM" id="SSF52833">
    <property type="entry name" value="Thioredoxin-like"/>
    <property type="match status" value="1"/>
</dbReference>
<evidence type="ECO:0000256" key="10">
    <source>
        <dbReference type="SAM" id="MobiDB-lite"/>
    </source>
</evidence>
<evidence type="ECO:0000256" key="3">
    <source>
        <dbReference type="ARBA" id="ARBA00022862"/>
    </source>
</evidence>
<feature type="compositionally biased region" description="Low complexity" evidence="10">
    <location>
        <begin position="10"/>
        <end position="37"/>
    </location>
</feature>
<dbReference type="Pfam" id="PF00578">
    <property type="entry name" value="AhpC-TSA"/>
    <property type="match status" value="1"/>
</dbReference>
<keyword evidence="3" id="KW-0049">Antioxidant</keyword>
<evidence type="ECO:0000256" key="8">
    <source>
        <dbReference type="ARBA" id="ARBA00038489"/>
    </source>
</evidence>
<keyword evidence="13" id="KW-1185">Reference proteome</keyword>
<dbReference type="AlphaFoldDB" id="A0A177TSP4"/>
<dbReference type="Gene3D" id="3.40.30.10">
    <property type="entry name" value="Glutaredoxin"/>
    <property type="match status" value="1"/>
</dbReference>
<dbReference type="PROSITE" id="PS51352">
    <property type="entry name" value="THIOREDOXIN_2"/>
    <property type="match status" value="1"/>
</dbReference>
<feature type="compositionally biased region" description="Basic and acidic residues" evidence="10">
    <location>
        <begin position="68"/>
        <end position="77"/>
    </location>
</feature>
<evidence type="ECO:0000256" key="5">
    <source>
        <dbReference type="ARBA" id="ARBA00023157"/>
    </source>
</evidence>
<dbReference type="GO" id="GO:0045454">
    <property type="term" value="P:cell redox homeostasis"/>
    <property type="evidence" value="ECO:0007669"/>
    <property type="project" value="TreeGrafter"/>
</dbReference>
<comment type="caution">
    <text evidence="12">The sequence shown here is derived from an EMBL/GenBank/DDBJ whole genome shotgun (WGS) entry which is preliminary data.</text>
</comment>
<evidence type="ECO:0000313" key="13">
    <source>
        <dbReference type="Proteomes" id="UP000077521"/>
    </source>
</evidence>
<dbReference type="InterPro" id="IPR050924">
    <property type="entry name" value="Peroxiredoxin_BCP/PrxQ"/>
</dbReference>
<dbReference type="GO" id="GO:0005737">
    <property type="term" value="C:cytoplasm"/>
    <property type="evidence" value="ECO:0007669"/>
    <property type="project" value="TreeGrafter"/>
</dbReference>